<dbReference type="PANTHER" id="PTHR31876">
    <property type="entry name" value="COV-LIKE PROTEIN 1"/>
    <property type="match status" value="1"/>
</dbReference>
<dbReference type="OrthoDB" id="51558at2157"/>
<reference evidence="2 3" key="1">
    <citation type="journal article" date="2013" name="Genome Announc.">
        <title>Complete Genome Sequence of the Thermophilic and Facultatively Chemolithoautotrophic Sulfate Reducer Archaeoglobus sulfaticallidus Strain PM70-1T.</title>
        <authorList>
            <person name="Stokke R."/>
            <person name="Hocking W.P."/>
            <person name="Steinsbu B.O."/>
            <person name="Steen I.H."/>
        </authorList>
    </citation>
    <scope>NUCLEOTIDE SEQUENCE [LARGE SCALE GENOMIC DNA]</scope>
    <source>
        <strain evidence="2">PM70-1</strain>
    </source>
</reference>
<dbReference type="Pfam" id="PF04367">
    <property type="entry name" value="DUF502"/>
    <property type="match status" value="1"/>
</dbReference>
<evidence type="ECO:0000313" key="2">
    <source>
        <dbReference type="EMBL" id="AGK60503.1"/>
    </source>
</evidence>
<protein>
    <recommendedName>
        <fullName evidence="4">DUF502 domain-containing protein</fullName>
    </recommendedName>
</protein>
<dbReference type="EMBL" id="CP005290">
    <property type="protein sequence ID" value="AGK60503.1"/>
    <property type="molecule type" value="Genomic_DNA"/>
</dbReference>
<evidence type="ECO:0008006" key="4">
    <source>
        <dbReference type="Google" id="ProtNLM"/>
    </source>
</evidence>
<dbReference type="AlphaFoldDB" id="N0BC03"/>
<dbReference type="KEGG" id="ast:Asulf_00476"/>
<dbReference type="GeneID" id="15392122"/>
<dbReference type="STRING" id="387631.Asulf_00476"/>
<dbReference type="InterPro" id="IPR007462">
    <property type="entry name" value="COV1-like"/>
</dbReference>
<evidence type="ECO:0000313" key="3">
    <source>
        <dbReference type="Proteomes" id="UP000013307"/>
    </source>
</evidence>
<gene>
    <name evidence="2" type="ORF">Asulf_00476</name>
</gene>
<dbReference type="HOGENOM" id="CLU_068050_2_0_2"/>
<keyword evidence="1" id="KW-0812">Transmembrane</keyword>
<keyword evidence="1" id="KW-0472">Membrane</keyword>
<accession>N0BC03</accession>
<feature type="transmembrane region" description="Helical" evidence="1">
    <location>
        <begin position="50"/>
        <end position="71"/>
    </location>
</feature>
<sequence length="193" mass="21623">MKKEIKNIFVTGLLIFVPISATLFLIFWVFKYIEDFLYPYLAKSGHYIPGMGWLVVVLTIFLFGLLGRFTLGNRILGYAETQVRRIPIIRTIYVGVKEATKAILVSEAERLKGVVLIEYPRKGVYTLGFTTGSVIEDAIEKTGKKLINVFVPTSPNPTSGFVILVPEEEVIYLDVKVEDALKVVISGGFTQQI</sequence>
<dbReference type="Proteomes" id="UP000013307">
    <property type="component" value="Chromosome"/>
</dbReference>
<dbReference type="PANTHER" id="PTHR31876:SF26">
    <property type="entry name" value="PROTEIN LIKE COV 2"/>
    <property type="match status" value="1"/>
</dbReference>
<keyword evidence="1" id="KW-1133">Transmembrane helix</keyword>
<feature type="transmembrane region" description="Helical" evidence="1">
    <location>
        <begin position="7"/>
        <end position="30"/>
    </location>
</feature>
<dbReference type="eggNOG" id="arCOG04755">
    <property type="taxonomic scope" value="Archaea"/>
</dbReference>
<dbReference type="RefSeq" id="WP_015590102.1">
    <property type="nucleotide sequence ID" value="NC_021169.1"/>
</dbReference>
<organism evidence="2 3">
    <name type="scientific">Archaeoglobus sulfaticallidus PM70-1</name>
    <dbReference type="NCBI Taxonomy" id="387631"/>
    <lineage>
        <taxon>Archaea</taxon>
        <taxon>Methanobacteriati</taxon>
        <taxon>Methanobacteriota</taxon>
        <taxon>Archaeoglobi</taxon>
        <taxon>Archaeoglobales</taxon>
        <taxon>Archaeoglobaceae</taxon>
        <taxon>Archaeoglobus</taxon>
    </lineage>
</organism>
<keyword evidence="3" id="KW-1185">Reference proteome</keyword>
<proteinExistence type="predicted"/>
<evidence type="ECO:0000256" key="1">
    <source>
        <dbReference type="SAM" id="Phobius"/>
    </source>
</evidence>
<name>N0BC03_9EURY</name>